<comment type="caution">
    <text evidence="1">The sequence shown here is derived from an EMBL/GenBank/DDBJ whole genome shotgun (WGS) entry which is preliminary data.</text>
</comment>
<dbReference type="Proteomes" id="UP001499852">
    <property type="component" value="Unassembled WGS sequence"/>
</dbReference>
<dbReference type="EMBL" id="BAABIA010000004">
    <property type="protein sequence ID" value="GAA5140851.1"/>
    <property type="molecule type" value="Genomic_DNA"/>
</dbReference>
<accession>A0ABP9P864</accession>
<reference evidence="2" key="1">
    <citation type="journal article" date="2019" name="Int. J. Syst. Evol. Microbiol.">
        <title>The Global Catalogue of Microorganisms (GCM) 10K type strain sequencing project: providing services to taxonomists for standard genome sequencing and annotation.</title>
        <authorList>
            <consortium name="The Broad Institute Genomics Platform"/>
            <consortium name="The Broad Institute Genome Sequencing Center for Infectious Disease"/>
            <person name="Wu L."/>
            <person name="Ma J."/>
        </authorList>
    </citation>
    <scope>NUCLEOTIDE SEQUENCE [LARGE SCALE GENOMIC DNA]</scope>
    <source>
        <strain evidence="2">JCM 18053</strain>
    </source>
</reference>
<keyword evidence="2" id="KW-1185">Reference proteome</keyword>
<gene>
    <name evidence="1" type="ORF">GCM10023213_24070</name>
</gene>
<evidence type="ECO:0000313" key="2">
    <source>
        <dbReference type="Proteomes" id="UP001499852"/>
    </source>
</evidence>
<evidence type="ECO:0008006" key="3">
    <source>
        <dbReference type="Google" id="ProtNLM"/>
    </source>
</evidence>
<protein>
    <recommendedName>
        <fullName evidence="3">Nucleotidyltransferase family protein</fullName>
    </recommendedName>
</protein>
<name>A0ABP9P864_9BACT</name>
<dbReference type="RefSeq" id="WP_345736616.1">
    <property type="nucleotide sequence ID" value="NZ_BAABIA010000004.1"/>
</dbReference>
<organism evidence="1 2">
    <name type="scientific">Prosthecobacter algae</name>
    <dbReference type="NCBI Taxonomy" id="1144682"/>
    <lineage>
        <taxon>Bacteria</taxon>
        <taxon>Pseudomonadati</taxon>
        <taxon>Verrucomicrobiota</taxon>
        <taxon>Verrucomicrobiia</taxon>
        <taxon>Verrucomicrobiales</taxon>
        <taxon>Verrucomicrobiaceae</taxon>
        <taxon>Prosthecobacter</taxon>
    </lineage>
</organism>
<sequence length="168" mass="18837">MEATLQVLNELERKGVLGRYAIGWAVAAIFYMEPFATFDLDIFVILPTQGMLITLEPLYAALNGMGYSLDKECVVIEGVPVQFLPAYNPLVEEALSAAQDTKLGETITRVLLPEYLAAIMVQTGRSKDRQRLTAFLEQAVFDKTRLESILAKHQLDQRFSSWTHPLNS</sequence>
<proteinExistence type="predicted"/>
<evidence type="ECO:0000313" key="1">
    <source>
        <dbReference type="EMBL" id="GAA5140851.1"/>
    </source>
</evidence>